<dbReference type="RefSeq" id="WP_220195439.1">
    <property type="nucleotide sequence ID" value="NZ_BNJF01000002.1"/>
</dbReference>
<keyword evidence="4" id="KW-0804">Transcription</keyword>
<dbReference type="GO" id="GO:0003700">
    <property type="term" value="F:DNA-binding transcription factor activity"/>
    <property type="evidence" value="ECO:0007669"/>
    <property type="project" value="InterPro"/>
</dbReference>
<dbReference type="Proteomes" id="UP000612362">
    <property type="component" value="Unassembled WGS sequence"/>
</dbReference>
<dbReference type="EMBL" id="BNJF01000002">
    <property type="protein sequence ID" value="GHO46034.1"/>
    <property type="molecule type" value="Genomic_DNA"/>
</dbReference>
<keyword evidence="2" id="KW-0805">Transcription regulation</keyword>
<dbReference type="PANTHER" id="PTHR30126:SF91">
    <property type="entry name" value="LYSR FAMILY TRANSCRIPTIONAL REGULATOR"/>
    <property type="match status" value="1"/>
</dbReference>
<dbReference type="AlphaFoldDB" id="A0A8J3HYF3"/>
<evidence type="ECO:0000313" key="7">
    <source>
        <dbReference type="Proteomes" id="UP000612362"/>
    </source>
</evidence>
<dbReference type="Gene3D" id="1.10.10.10">
    <property type="entry name" value="Winged helix-like DNA-binding domain superfamily/Winged helix DNA-binding domain"/>
    <property type="match status" value="1"/>
</dbReference>
<dbReference type="Pfam" id="PF03466">
    <property type="entry name" value="LysR_substrate"/>
    <property type="match status" value="1"/>
</dbReference>
<evidence type="ECO:0000256" key="4">
    <source>
        <dbReference type="ARBA" id="ARBA00023163"/>
    </source>
</evidence>
<dbReference type="InterPro" id="IPR000847">
    <property type="entry name" value="LysR_HTH_N"/>
</dbReference>
<evidence type="ECO:0000256" key="1">
    <source>
        <dbReference type="ARBA" id="ARBA00009437"/>
    </source>
</evidence>
<accession>A0A8J3HYF3</accession>
<dbReference type="Gene3D" id="3.40.190.10">
    <property type="entry name" value="Periplasmic binding protein-like II"/>
    <property type="match status" value="2"/>
</dbReference>
<evidence type="ECO:0000259" key="5">
    <source>
        <dbReference type="PROSITE" id="PS50931"/>
    </source>
</evidence>
<gene>
    <name evidence="6" type="ORF">KSX_41970</name>
</gene>
<dbReference type="CDD" id="cd05466">
    <property type="entry name" value="PBP2_LTTR_substrate"/>
    <property type="match status" value="1"/>
</dbReference>
<reference evidence="6" key="1">
    <citation type="submission" date="2020-10" db="EMBL/GenBank/DDBJ databases">
        <title>Taxonomic study of unclassified bacteria belonging to the class Ktedonobacteria.</title>
        <authorList>
            <person name="Yabe S."/>
            <person name="Wang C.M."/>
            <person name="Zheng Y."/>
            <person name="Sakai Y."/>
            <person name="Cavaletti L."/>
            <person name="Monciardini P."/>
            <person name="Donadio S."/>
        </authorList>
    </citation>
    <scope>NUCLEOTIDE SEQUENCE</scope>
    <source>
        <strain evidence="6">SOSP1-1</strain>
    </source>
</reference>
<dbReference type="InterPro" id="IPR036390">
    <property type="entry name" value="WH_DNA-bd_sf"/>
</dbReference>
<comment type="caution">
    <text evidence="6">The sequence shown here is derived from an EMBL/GenBank/DDBJ whole genome shotgun (WGS) entry which is preliminary data.</text>
</comment>
<dbReference type="PRINTS" id="PR00039">
    <property type="entry name" value="HTHLYSR"/>
</dbReference>
<proteinExistence type="inferred from homology"/>
<organism evidence="6 7">
    <name type="scientific">Ktedonospora formicarum</name>
    <dbReference type="NCBI Taxonomy" id="2778364"/>
    <lineage>
        <taxon>Bacteria</taxon>
        <taxon>Bacillati</taxon>
        <taxon>Chloroflexota</taxon>
        <taxon>Ktedonobacteria</taxon>
        <taxon>Ktedonobacterales</taxon>
        <taxon>Ktedonobacteraceae</taxon>
        <taxon>Ktedonospora</taxon>
    </lineage>
</organism>
<dbReference type="SUPFAM" id="SSF53850">
    <property type="entry name" value="Periplasmic binding protein-like II"/>
    <property type="match status" value="1"/>
</dbReference>
<keyword evidence="7" id="KW-1185">Reference proteome</keyword>
<evidence type="ECO:0000256" key="2">
    <source>
        <dbReference type="ARBA" id="ARBA00023015"/>
    </source>
</evidence>
<comment type="similarity">
    <text evidence="1">Belongs to the LysR transcriptional regulatory family.</text>
</comment>
<name>A0A8J3HYF3_9CHLR</name>
<dbReference type="InterPro" id="IPR036388">
    <property type="entry name" value="WH-like_DNA-bd_sf"/>
</dbReference>
<protein>
    <recommendedName>
        <fullName evidence="5">HTH lysR-type domain-containing protein</fullName>
    </recommendedName>
</protein>
<keyword evidence="3" id="KW-0238">DNA-binding</keyword>
<dbReference type="InterPro" id="IPR005119">
    <property type="entry name" value="LysR_subst-bd"/>
</dbReference>
<sequence length="299" mass="34258">MDLHQLQAFDQIVLQNSFSKAARKLGISQPTISFRMRALEQEVGGELFLRRGSRLYLTELGEAFLPYAQTALRAMTTGVDVTRRTLRGEKGQLKIATLPSLATGFFSTTLARFHRHYPQIEVAIHTGHTREVVEMLYEHDVHLGFVVGPFFHPDIEPLLLMKEPLMLVTHPNHSLAQKVSLTLSDVVSQGHPFFLVDWSLEVKQWHSNLLASSLAERLEVPPQTAYDLIMHGEGVALLTQTMVNQDVKTGRLVELRCEEIPDFFRESQLVHRRADPSHPTVVREWFRFFREEARHYLSL</sequence>
<evidence type="ECO:0000313" key="6">
    <source>
        <dbReference type="EMBL" id="GHO46034.1"/>
    </source>
</evidence>
<dbReference type="PANTHER" id="PTHR30126">
    <property type="entry name" value="HTH-TYPE TRANSCRIPTIONAL REGULATOR"/>
    <property type="match status" value="1"/>
</dbReference>
<evidence type="ECO:0000256" key="3">
    <source>
        <dbReference type="ARBA" id="ARBA00023125"/>
    </source>
</evidence>
<feature type="domain" description="HTH lysR-type" evidence="5">
    <location>
        <begin position="1"/>
        <end position="58"/>
    </location>
</feature>
<dbReference type="PROSITE" id="PS50931">
    <property type="entry name" value="HTH_LYSR"/>
    <property type="match status" value="1"/>
</dbReference>
<dbReference type="Pfam" id="PF00126">
    <property type="entry name" value="HTH_1"/>
    <property type="match status" value="1"/>
</dbReference>
<dbReference type="GO" id="GO:0000976">
    <property type="term" value="F:transcription cis-regulatory region binding"/>
    <property type="evidence" value="ECO:0007669"/>
    <property type="project" value="TreeGrafter"/>
</dbReference>
<dbReference type="SUPFAM" id="SSF46785">
    <property type="entry name" value="Winged helix' DNA-binding domain"/>
    <property type="match status" value="1"/>
</dbReference>
<dbReference type="FunFam" id="1.10.10.10:FF:000001">
    <property type="entry name" value="LysR family transcriptional regulator"/>
    <property type="match status" value="1"/>
</dbReference>